<dbReference type="SMART" id="SM00342">
    <property type="entry name" value="HTH_ARAC"/>
    <property type="match status" value="1"/>
</dbReference>
<evidence type="ECO:0000256" key="4">
    <source>
        <dbReference type="SAM" id="MobiDB-lite"/>
    </source>
</evidence>
<dbReference type="Pfam" id="PF12833">
    <property type="entry name" value="HTH_18"/>
    <property type="match status" value="1"/>
</dbReference>
<dbReference type="InterPro" id="IPR018060">
    <property type="entry name" value="HTH_AraC"/>
</dbReference>
<evidence type="ECO:0000256" key="3">
    <source>
        <dbReference type="ARBA" id="ARBA00023163"/>
    </source>
</evidence>
<dbReference type="InterPro" id="IPR029062">
    <property type="entry name" value="Class_I_gatase-like"/>
</dbReference>
<dbReference type="Proteomes" id="UP000255355">
    <property type="component" value="Unassembled WGS sequence"/>
</dbReference>
<dbReference type="RefSeq" id="WP_246011567.1">
    <property type="nucleotide sequence ID" value="NZ_QQAZ01000012.1"/>
</dbReference>
<proteinExistence type="predicted"/>
<evidence type="ECO:0000259" key="5">
    <source>
        <dbReference type="PROSITE" id="PS01124"/>
    </source>
</evidence>
<dbReference type="InterPro" id="IPR009057">
    <property type="entry name" value="Homeodomain-like_sf"/>
</dbReference>
<evidence type="ECO:0000256" key="2">
    <source>
        <dbReference type="ARBA" id="ARBA00023125"/>
    </source>
</evidence>
<dbReference type="GO" id="GO:0003700">
    <property type="term" value="F:DNA-binding transcription factor activity"/>
    <property type="evidence" value="ECO:0007669"/>
    <property type="project" value="InterPro"/>
</dbReference>
<dbReference type="InterPro" id="IPR052158">
    <property type="entry name" value="INH-QAR"/>
</dbReference>
<dbReference type="InterPro" id="IPR002818">
    <property type="entry name" value="DJ-1/PfpI"/>
</dbReference>
<feature type="region of interest" description="Disordered" evidence="4">
    <location>
        <begin position="90"/>
        <end position="143"/>
    </location>
</feature>
<keyword evidence="3" id="KW-0804">Transcription</keyword>
<dbReference type="STRING" id="1210089.GCA_001613165_03439"/>
<dbReference type="PROSITE" id="PS00041">
    <property type="entry name" value="HTH_ARAC_FAMILY_1"/>
    <property type="match status" value="1"/>
</dbReference>
<dbReference type="AlphaFoldDB" id="A0A370GR28"/>
<sequence>MGTRERLIVIVLFDRVDLLDVTGPPEVFSLLQREMDEPTGYRVVLAAETMDPVTTSAGVRVLPDATFEDVSARRIDTLVVPGAVETVLGAADSRTSPADDSPRPVRATGDQNPDLSPGIPAAESPRRPVQTVADRPPSAFHPATDNARRVRAIADPVVVDRVRRLAGNTRRIASVCVGAHILAAAGLLDGKRATTHWSTARQLAAEHPAIEVDADPIFIRDGNVWTGAGLSACLDLALALVADDFGEAMALRVARQLVMYLKRPSGQNQFSVSLDPVSTTRRIDDLRVYITQHITDPLTVADLAERAHVGERQLTRIFKTDLGTTPAAYLESARVEAARNRLETTDDTLDRIASTCGFNTTDTLTRAFRRQLDTTPAEYRARFRIG</sequence>
<keyword evidence="1" id="KW-0805">Transcription regulation</keyword>
<dbReference type="SUPFAM" id="SSF46689">
    <property type="entry name" value="Homeodomain-like"/>
    <property type="match status" value="2"/>
</dbReference>
<keyword evidence="7" id="KW-1185">Reference proteome</keyword>
<dbReference type="SUPFAM" id="SSF52317">
    <property type="entry name" value="Class I glutamine amidotransferase-like"/>
    <property type="match status" value="2"/>
</dbReference>
<feature type="domain" description="HTH araC/xylS-type" evidence="5">
    <location>
        <begin position="284"/>
        <end position="382"/>
    </location>
</feature>
<protein>
    <submittedName>
        <fullName evidence="6">Transcriptional regulator GlxA family with amidase domain</fullName>
    </submittedName>
</protein>
<dbReference type="CDD" id="cd03137">
    <property type="entry name" value="GATase1_AraC_1"/>
    <property type="match status" value="1"/>
</dbReference>
<dbReference type="Pfam" id="PF01965">
    <property type="entry name" value="DJ-1_PfpI"/>
    <property type="match status" value="2"/>
</dbReference>
<dbReference type="PROSITE" id="PS01124">
    <property type="entry name" value="HTH_ARAC_FAMILY_2"/>
    <property type="match status" value="1"/>
</dbReference>
<dbReference type="EMBL" id="QQAZ01000012">
    <property type="protein sequence ID" value="RDI46147.1"/>
    <property type="molecule type" value="Genomic_DNA"/>
</dbReference>
<dbReference type="Gene3D" id="1.10.10.60">
    <property type="entry name" value="Homeodomain-like"/>
    <property type="match status" value="1"/>
</dbReference>
<comment type="caution">
    <text evidence="6">The sequence shown here is derived from an EMBL/GenBank/DDBJ whole genome shotgun (WGS) entry which is preliminary data.</text>
</comment>
<keyword evidence="2" id="KW-0238">DNA-binding</keyword>
<accession>A0A370GR28</accession>
<evidence type="ECO:0000256" key="1">
    <source>
        <dbReference type="ARBA" id="ARBA00023015"/>
    </source>
</evidence>
<dbReference type="PANTHER" id="PTHR43130:SF3">
    <property type="entry name" value="HTH-TYPE TRANSCRIPTIONAL REGULATOR RV1931C"/>
    <property type="match status" value="1"/>
</dbReference>
<evidence type="ECO:0000313" key="7">
    <source>
        <dbReference type="Proteomes" id="UP000255355"/>
    </source>
</evidence>
<reference evidence="6 7" key="1">
    <citation type="submission" date="2018-07" db="EMBL/GenBank/DDBJ databases">
        <title>Genomic Encyclopedia of Type Strains, Phase IV (KMG-IV): sequencing the most valuable type-strain genomes for metagenomic binning, comparative biology and taxonomic classification.</title>
        <authorList>
            <person name="Goeker M."/>
        </authorList>
    </citation>
    <scope>NUCLEOTIDE SEQUENCE [LARGE SCALE GENOMIC DNA]</scope>
    <source>
        <strain evidence="6 7">DSM 44952</strain>
    </source>
</reference>
<dbReference type="PANTHER" id="PTHR43130">
    <property type="entry name" value="ARAC-FAMILY TRANSCRIPTIONAL REGULATOR"/>
    <property type="match status" value="1"/>
</dbReference>
<dbReference type="GO" id="GO:0043565">
    <property type="term" value="F:sequence-specific DNA binding"/>
    <property type="evidence" value="ECO:0007669"/>
    <property type="project" value="InterPro"/>
</dbReference>
<dbReference type="InterPro" id="IPR018062">
    <property type="entry name" value="HTH_AraC-typ_CS"/>
</dbReference>
<organism evidence="6 7">
    <name type="scientific">Nocardia mexicana</name>
    <dbReference type="NCBI Taxonomy" id="279262"/>
    <lineage>
        <taxon>Bacteria</taxon>
        <taxon>Bacillati</taxon>
        <taxon>Actinomycetota</taxon>
        <taxon>Actinomycetes</taxon>
        <taxon>Mycobacteriales</taxon>
        <taxon>Nocardiaceae</taxon>
        <taxon>Nocardia</taxon>
    </lineage>
</organism>
<name>A0A370GR28_9NOCA</name>
<dbReference type="Gene3D" id="3.40.50.880">
    <property type="match status" value="1"/>
</dbReference>
<evidence type="ECO:0000313" key="6">
    <source>
        <dbReference type="EMBL" id="RDI46147.1"/>
    </source>
</evidence>
<gene>
    <name evidence="6" type="ORF">DFR68_11248</name>
</gene>